<name>A0A919CW49_9ACTN</name>
<protein>
    <submittedName>
        <fullName evidence="1">Uncharacterized protein</fullName>
    </submittedName>
</protein>
<gene>
    <name evidence="1" type="ORF">GCM10010508_33620</name>
</gene>
<dbReference type="AlphaFoldDB" id="A0A919CW49"/>
<dbReference type="Proteomes" id="UP000608955">
    <property type="component" value="Unassembled WGS sequence"/>
</dbReference>
<organism evidence="1 2">
    <name type="scientific">Streptomyces naganishii JCM 4654</name>
    <dbReference type="NCBI Taxonomy" id="1306179"/>
    <lineage>
        <taxon>Bacteria</taxon>
        <taxon>Bacillati</taxon>
        <taxon>Actinomycetota</taxon>
        <taxon>Actinomycetes</taxon>
        <taxon>Kitasatosporales</taxon>
        <taxon>Streptomycetaceae</taxon>
        <taxon>Streptomyces</taxon>
    </lineage>
</organism>
<proteinExistence type="predicted"/>
<comment type="caution">
    <text evidence="1">The sequence shown here is derived from an EMBL/GenBank/DDBJ whole genome shotgun (WGS) entry which is preliminary data.</text>
</comment>
<evidence type="ECO:0000313" key="1">
    <source>
        <dbReference type="EMBL" id="GHD90129.1"/>
    </source>
</evidence>
<accession>A0A919CW49</accession>
<keyword evidence="2" id="KW-1185">Reference proteome</keyword>
<evidence type="ECO:0000313" key="2">
    <source>
        <dbReference type="Proteomes" id="UP000608955"/>
    </source>
</evidence>
<sequence>MFTGKTLVDGEWVFRKDCISRAGTLGAACQDSFSKRVTLVVHGELAGNVKDTDRGLSRKLLKVIESRRAGQHIHVVDAAGFSDLLFGAPARCRDLKMQGDQVTVLPEVGDGILGGPFDRLGLRNRRISQLEAHIFGRGTPRHERLLTSLVNQVAGRTHLEVRGPARRAPQFDLGWVDGPTAYGAWVASPESPNGEGLDPLEEAARQIGRSLRSIRSQTQLRPLMALDNSVDISSRLRQTAKSAGVHVSRIKDLPG</sequence>
<reference evidence="1" key="1">
    <citation type="journal article" date="2014" name="Int. J. Syst. Evol. Microbiol.">
        <title>Complete genome sequence of Corynebacterium casei LMG S-19264T (=DSM 44701T), isolated from a smear-ripened cheese.</title>
        <authorList>
            <consortium name="US DOE Joint Genome Institute (JGI-PGF)"/>
            <person name="Walter F."/>
            <person name="Albersmeier A."/>
            <person name="Kalinowski J."/>
            <person name="Ruckert C."/>
        </authorList>
    </citation>
    <scope>NUCLEOTIDE SEQUENCE</scope>
    <source>
        <strain evidence="1">JCM 4654</strain>
    </source>
</reference>
<dbReference type="EMBL" id="BMVF01000008">
    <property type="protein sequence ID" value="GHD90129.1"/>
    <property type="molecule type" value="Genomic_DNA"/>
</dbReference>
<reference evidence="1" key="2">
    <citation type="submission" date="2020-09" db="EMBL/GenBank/DDBJ databases">
        <authorList>
            <person name="Sun Q."/>
            <person name="Ohkuma M."/>
        </authorList>
    </citation>
    <scope>NUCLEOTIDE SEQUENCE</scope>
    <source>
        <strain evidence="1">JCM 4654</strain>
    </source>
</reference>